<dbReference type="AlphaFoldDB" id="A0AA39E2V5"/>
<gene>
    <name evidence="1" type="ORF">PVL29_002519</name>
</gene>
<dbReference type="Proteomes" id="UP001168098">
    <property type="component" value="Unassembled WGS sequence"/>
</dbReference>
<organism evidence="1 2">
    <name type="scientific">Vitis rotundifolia</name>
    <name type="common">Muscadine grape</name>
    <dbReference type="NCBI Taxonomy" id="103349"/>
    <lineage>
        <taxon>Eukaryota</taxon>
        <taxon>Viridiplantae</taxon>
        <taxon>Streptophyta</taxon>
        <taxon>Embryophyta</taxon>
        <taxon>Tracheophyta</taxon>
        <taxon>Spermatophyta</taxon>
        <taxon>Magnoliopsida</taxon>
        <taxon>eudicotyledons</taxon>
        <taxon>Gunneridae</taxon>
        <taxon>Pentapetalae</taxon>
        <taxon>rosids</taxon>
        <taxon>Vitales</taxon>
        <taxon>Vitaceae</taxon>
        <taxon>Viteae</taxon>
        <taxon>Vitis</taxon>
    </lineage>
</organism>
<protein>
    <submittedName>
        <fullName evidence="1">Uncharacterized protein</fullName>
    </submittedName>
</protein>
<proteinExistence type="predicted"/>
<dbReference type="EMBL" id="JARBHA010000002">
    <property type="protein sequence ID" value="KAJ9707516.1"/>
    <property type="molecule type" value="Genomic_DNA"/>
</dbReference>
<reference evidence="1 2" key="1">
    <citation type="journal article" date="2023" name="BMC Biotechnol.">
        <title>Vitis rotundifolia cv Carlos genome sequencing.</title>
        <authorList>
            <person name="Huff M."/>
            <person name="Hulse-Kemp A."/>
            <person name="Scheffler B."/>
            <person name="Youngblood R."/>
            <person name="Simpson S."/>
            <person name="Babiker E."/>
            <person name="Staton M."/>
        </authorList>
    </citation>
    <scope>NUCLEOTIDE SEQUENCE [LARGE SCALE GENOMIC DNA]</scope>
    <source>
        <tissue evidence="1">Leaf</tissue>
    </source>
</reference>
<accession>A0AA39E2V5</accession>
<evidence type="ECO:0000313" key="1">
    <source>
        <dbReference type="EMBL" id="KAJ9707516.1"/>
    </source>
</evidence>
<evidence type="ECO:0000313" key="2">
    <source>
        <dbReference type="Proteomes" id="UP001168098"/>
    </source>
</evidence>
<keyword evidence="2" id="KW-1185">Reference proteome</keyword>
<comment type="caution">
    <text evidence="1">The sequence shown here is derived from an EMBL/GenBank/DDBJ whole genome shotgun (WGS) entry which is preliminary data.</text>
</comment>
<name>A0AA39E2V5_VITRO</name>
<sequence length="150" mass="17451">MENYSKGILELFRVSLWRLISRREVHLVKYPVLPLSQLTKTFRDAAYGHFGELKLTTFPSRSFSHSSGRKSNTSSFFCKRTIRLSKHWVKEFAKACAELAELWATLGVHGHVLKHGWESIAEVETELMIIYVKFVELSYVEFLFGKHPRC</sequence>